<evidence type="ECO:0000313" key="3">
    <source>
        <dbReference type="EMBL" id="CAH9100391.1"/>
    </source>
</evidence>
<gene>
    <name evidence="3" type="ORF">CEURO_LOCUS14909</name>
</gene>
<dbReference type="Proteomes" id="UP001152484">
    <property type="component" value="Unassembled WGS sequence"/>
</dbReference>
<dbReference type="EMBL" id="CAMAPE010000038">
    <property type="protein sequence ID" value="CAH9100391.1"/>
    <property type="molecule type" value="Genomic_DNA"/>
</dbReference>
<comment type="caution">
    <text evidence="3">The sequence shown here is derived from an EMBL/GenBank/DDBJ whole genome shotgun (WGS) entry which is preliminary data.</text>
</comment>
<evidence type="ECO:0000313" key="4">
    <source>
        <dbReference type="Proteomes" id="UP001152484"/>
    </source>
</evidence>
<name>A0A9P1EE29_CUSEU</name>
<dbReference type="PANTHER" id="PTHR23024">
    <property type="entry name" value="ARYLACETAMIDE DEACETYLASE"/>
    <property type="match status" value="1"/>
</dbReference>
<dbReference type="InterPro" id="IPR013094">
    <property type="entry name" value="AB_hydrolase_3"/>
</dbReference>
<protein>
    <recommendedName>
        <fullName evidence="2">Alpha/beta hydrolase fold-3 domain-containing protein</fullName>
    </recommendedName>
</protein>
<sequence>MLCPQYGILKMASITDEIALAVPQFFTLYKDGRIDRHRQPGYATACDNPDAAVRSRDIVINPETGTSVRLYLPKVADAEQKLPLAIYIHGGAFVMGSTGWVTYHNFITSVVEQGKVIAASVEYRLAPEHPLQAAYDDSWEAFQWTMSHRHGKGPDPWLTDHADFGRVFLGGESAGANIAHDVALRAGSSGDYRDWKISGLFLIHPFFGGKEEDQLYKLLCPESSGVDDDPRLNPAVDPRLAQMACKKVLFHVAENDFLLARAKAYYEALKNGGVWKGDVEILEIEGEGHGFHLLNPANPKAGIVAKDLVTFLTQV</sequence>
<accession>A0A9P1EE29</accession>
<evidence type="ECO:0000256" key="1">
    <source>
        <dbReference type="ARBA" id="ARBA00010515"/>
    </source>
</evidence>
<dbReference type="Pfam" id="PF07859">
    <property type="entry name" value="Abhydrolase_3"/>
    <property type="match status" value="1"/>
</dbReference>
<dbReference type="OrthoDB" id="408631at2759"/>
<dbReference type="PANTHER" id="PTHR23024:SF621">
    <property type="entry name" value="CARBOXYLESTERASE 2-RELATED"/>
    <property type="match status" value="1"/>
</dbReference>
<dbReference type="AlphaFoldDB" id="A0A9P1EE29"/>
<keyword evidence="4" id="KW-1185">Reference proteome</keyword>
<evidence type="ECO:0000259" key="2">
    <source>
        <dbReference type="Pfam" id="PF07859"/>
    </source>
</evidence>
<feature type="domain" description="Alpha/beta hydrolase fold-3" evidence="2">
    <location>
        <begin position="86"/>
        <end position="292"/>
    </location>
</feature>
<dbReference type="InterPro" id="IPR029058">
    <property type="entry name" value="AB_hydrolase_fold"/>
</dbReference>
<comment type="similarity">
    <text evidence="1">Belongs to the 'GDXG' lipolytic enzyme family.</text>
</comment>
<dbReference type="SUPFAM" id="SSF53474">
    <property type="entry name" value="alpha/beta-Hydrolases"/>
    <property type="match status" value="1"/>
</dbReference>
<dbReference type="InterPro" id="IPR050466">
    <property type="entry name" value="Carboxylest/Gibb_receptor"/>
</dbReference>
<proteinExistence type="inferred from homology"/>
<dbReference type="Gene3D" id="3.40.50.1820">
    <property type="entry name" value="alpha/beta hydrolase"/>
    <property type="match status" value="1"/>
</dbReference>
<organism evidence="3 4">
    <name type="scientific">Cuscuta europaea</name>
    <name type="common">European dodder</name>
    <dbReference type="NCBI Taxonomy" id="41803"/>
    <lineage>
        <taxon>Eukaryota</taxon>
        <taxon>Viridiplantae</taxon>
        <taxon>Streptophyta</taxon>
        <taxon>Embryophyta</taxon>
        <taxon>Tracheophyta</taxon>
        <taxon>Spermatophyta</taxon>
        <taxon>Magnoliopsida</taxon>
        <taxon>eudicotyledons</taxon>
        <taxon>Gunneridae</taxon>
        <taxon>Pentapetalae</taxon>
        <taxon>asterids</taxon>
        <taxon>lamiids</taxon>
        <taxon>Solanales</taxon>
        <taxon>Convolvulaceae</taxon>
        <taxon>Cuscuteae</taxon>
        <taxon>Cuscuta</taxon>
        <taxon>Cuscuta subgen. Cuscuta</taxon>
    </lineage>
</organism>
<dbReference type="GO" id="GO:0016787">
    <property type="term" value="F:hydrolase activity"/>
    <property type="evidence" value="ECO:0007669"/>
    <property type="project" value="InterPro"/>
</dbReference>
<reference evidence="3" key="1">
    <citation type="submission" date="2022-07" db="EMBL/GenBank/DDBJ databases">
        <authorList>
            <person name="Macas J."/>
            <person name="Novak P."/>
            <person name="Neumann P."/>
        </authorList>
    </citation>
    <scope>NUCLEOTIDE SEQUENCE</scope>
</reference>